<evidence type="ECO:0000256" key="2">
    <source>
        <dbReference type="ARBA" id="ARBA00023235"/>
    </source>
</evidence>
<keyword evidence="4" id="KW-1185">Reference proteome</keyword>
<name>A0A1I2W472_9HYPH</name>
<dbReference type="AlphaFoldDB" id="A0A1I2W472"/>
<dbReference type="Gene3D" id="3.40.50.1860">
    <property type="match status" value="2"/>
</dbReference>
<reference evidence="4" key="1">
    <citation type="submission" date="2016-10" db="EMBL/GenBank/DDBJ databases">
        <authorList>
            <person name="Varghese N."/>
            <person name="Submissions S."/>
        </authorList>
    </citation>
    <scope>NUCLEOTIDE SEQUENCE [LARGE SCALE GENOMIC DNA]</scope>
    <source>
        <strain evidence="4">Gh-105</strain>
    </source>
</reference>
<keyword evidence="2" id="KW-0413">Isomerase</keyword>
<dbReference type="SUPFAM" id="SSF53681">
    <property type="entry name" value="Aspartate/glutamate racemase"/>
    <property type="match status" value="2"/>
</dbReference>
<dbReference type="PANTHER" id="PTHR21198:SF7">
    <property type="entry name" value="ASPARTATE-GLUTAMATE RACEMASE FAMILY"/>
    <property type="match status" value="1"/>
</dbReference>
<accession>A0A1I2W472</accession>
<dbReference type="InterPro" id="IPR001920">
    <property type="entry name" value="Asp/Glu_race"/>
</dbReference>
<evidence type="ECO:0000256" key="1">
    <source>
        <dbReference type="ARBA" id="ARBA00007847"/>
    </source>
</evidence>
<dbReference type="OrthoDB" id="9803739at2"/>
<comment type="similarity">
    <text evidence="1">Belongs to the aspartate/glutamate racemases family.</text>
</comment>
<dbReference type="EMBL" id="FOPM01000019">
    <property type="protein sequence ID" value="SFG95427.1"/>
    <property type="molecule type" value="Genomic_DNA"/>
</dbReference>
<dbReference type="PANTHER" id="PTHR21198">
    <property type="entry name" value="GLUTAMATE RACEMASE"/>
    <property type="match status" value="1"/>
</dbReference>
<gene>
    <name evidence="3" type="ORF">SAMN05192565_11932</name>
</gene>
<dbReference type="Pfam" id="PF01177">
    <property type="entry name" value="Asp_Glu_race"/>
    <property type="match status" value="1"/>
</dbReference>
<proteinExistence type="inferred from homology"/>
<organism evidence="3 4">
    <name type="scientific">Methylobacterium gossipiicola</name>
    <dbReference type="NCBI Taxonomy" id="582675"/>
    <lineage>
        <taxon>Bacteria</taxon>
        <taxon>Pseudomonadati</taxon>
        <taxon>Pseudomonadota</taxon>
        <taxon>Alphaproteobacteria</taxon>
        <taxon>Hyphomicrobiales</taxon>
        <taxon>Methylobacteriaceae</taxon>
        <taxon>Methylobacterium</taxon>
    </lineage>
</organism>
<evidence type="ECO:0000313" key="3">
    <source>
        <dbReference type="EMBL" id="SFG95427.1"/>
    </source>
</evidence>
<dbReference type="STRING" id="582675.SAMN05192565_11932"/>
<evidence type="ECO:0000313" key="4">
    <source>
        <dbReference type="Proteomes" id="UP000199229"/>
    </source>
</evidence>
<dbReference type="Proteomes" id="UP000199229">
    <property type="component" value="Unassembled WGS sequence"/>
</dbReference>
<protein>
    <submittedName>
        <fullName evidence="3">Aspartate racemase</fullName>
    </submittedName>
</protein>
<dbReference type="RefSeq" id="WP_091973626.1">
    <property type="nucleotide sequence ID" value="NZ_FOPM01000019.1"/>
</dbReference>
<dbReference type="InterPro" id="IPR015942">
    <property type="entry name" value="Asp/Glu/hydantoin_racemase"/>
</dbReference>
<dbReference type="InterPro" id="IPR004380">
    <property type="entry name" value="Asp_race"/>
</dbReference>
<sequence>MLGILGGMGPMATVDFMRKLVEATPAGRDQDHPGALVLQASDIPDRTRAILDGGPDPLPAMLAGLRRLEAAGATRIAIPCNTAHHWHGALQARTALPILHIVDAVAGKLLDRGYRGGPIGVLATTGTLQAGIYTGRLARHGFTCVAPVDQAAVMRAIRLVKAGGVAEAGATLRDQARGLIAAGCRQVVLACTEIPLALPASDEAFGVALLDATQALAEACVAGTPARLAA</sequence>
<dbReference type="NCBIfam" id="TIGR00035">
    <property type="entry name" value="asp_race"/>
    <property type="match status" value="1"/>
</dbReference>
<dbReference type="GO" id="GO:0047661">
    <property type="term" value="F:amino-acid racemase activity"/>
    <property type="evidence" value="ECO:0007669"/>
    <property type="project" value="InterPro"/>
</dbReference>